<dbReference type="AlphaFoldDB" id="A0A9Q1Q7U0"/>
<protein>
    <submittedName>
        <fullName evidence="2">Uncharacterized protein</fullName>
    </submittedName>
</protein>
<dbReference type="OrthoDB" id="1761837at2759"/>
<keyword evidence="3" id="KW-1185">Reference proteome</keyword>
<feature type="region of interest" description="Disordered" evidence="1">
    <location>
        <begin position="1"/>
        <end position="29"/>
    </location>
</feature>
<sequence length="286" mass="31838">MFISLTCSPYASDSKRKRSDLSNTNISKDEGKLGSKPKLKIVYFRKSLEPFVPSKEDGSSHVKISGIDIVIPAMPIPTIPIQSIAPLLQDKLPVRVCEPSTKKVIELPPESAENTMEILDAEPNPTECMEVDKNVARVFVKVILDKVCRIPFDGLPSLKGDFDSIYATILQRGVGVTPLESKVEGLINQACDFKDLQQSYCGLTSTEEPDNCRMEVQDQQKGLSSQVAASEHLLQEAEWKVIDLHGHIDIFNATEVMDLATKASLEKVQAYIKESFKDLKNFQWNP</sequence>
<evidence type="ECO:0000256" key="1">
    <source>
        <dbReference type="SAM" id="MobiDB-lite"/>
    </source>
</evidence>
<dbReference type="EMBL" id="JAKOGI010000676">
    <property type="protein sequence ID" value="KAJ8431639.1"/>
    <property type="molecule type" value="Genomic_DNA"/>
</dbReference>
<accession>A0A9Q1Q7U0</accession>
<evidence type="ECO:0000313" key="3">
    <source>
        <dbReference type="Proteomes" id="UP001153076"/>
    </source>
</evidence>
<name>A0A9Q1Q7U0_9CARY</name>
<comment type="caution">
    <text evidence="2">The sequence shown here is derived from an EMBL/GenBank/DDBJ whole genome shotgun (WGS) entry which is preliminary data.</text>
</comment>
<organism evidence="2 3">
    <name type="scientific">Carnegiea gigantea</name>
    <dbReference type="NCBI Taxonomy" id="171969"/>
    <lineage>
        <taxon>Eukaryota</taxon>
        <taxon>Viridiplantae</taxon>
        <taxon>Streptophyta</taxon>
        <taxon>Embryophyta</taxon>
        <taxon>Tracheophyta</taxon>
        <taxon>Spermatophyta</taxon>
        <taxon>Magnoliopsida</taxon>
        <taxon>eudicotyledons</taxon>
        <taxon>Gunneridae</taxon>
        <taxon>Pentapetalae</taxon>
        <taxon>Caryophyllales</taxon>
        <taxon>Cactineae</taxon>
        <taxon>Cactaceae</taxon>
        <taxon>Cactoideae</taxon>
        <taxon>Echinocereeae</taxon>
        <taxon>Carnegiea</taxon>
    </lineage>
</organism>
<proteinExistence type="predicted"/>
<feature type="compositionally biased region" description="Polar residues" evidence="1">
    <location>
        <begin position="1"/>
        <end position="11"/>
    </location>
</feature>
<dbReference type="Proteomes" id="UP001153076">
    <property type="component" value="Unassembled WGS sequence"/>
</dbReference>
<evidence type="ECO:0000313" key="2">
    <source>
        <dbReference type="EMBL" id="KAJ8431639.1"/>
    </source>
</evidence>
<gene>
    <name evidence="2" type="ORF">Cgig2_001962</name>
</gene>
<reference evidence="2" key="1">
    <citation type="submission" date="2022-04" db="EMBL/GenBank/DDBJ databases">
        <title>Carnegiea gigantea Genome sequencing and assembly v2.</title>
        <authorList>
            <person name="Copetti D."/>
            <person name="Sanderson M.J."/>
            <person name="Burquez A."/>
            <person name="Wojciechowski M.F."/>
        </authorList>
    </citation>
    <scope>NUCLEOTIDE SEQUENCE</scope>
    <source>
        <strain evidence="2">SGP5-SGP5p</strain>
        <tissue evidence="2">Aerial part</tissue>
    </source>
</reference>